<feature type="transmembrane region" description="Helical" evidence="2">
    <location>
        <begin position="195"/>
        <end position="213"/>
    </location>
</feature>
<dbReference type="eggNOG" id="COG5373">
    <property type="taxonomic scope" value="Bacteria"/>
</dbReference>
<feature type="transmembrane region" description="Helical" evidence="2">
    <location>
        <begin position="325"/>
        <end position="346"/>
    </location>
</feature>
<keyword evidence="4" id="KW-1185">Reference proteome</keyword>
<feature type="transmembrane region" description="Helical" evidence="2">
    <location>
        <begin position="628"/>
        <end position="650"/>
    </location>
</feature>
<dbReference type="PANTHER" id="PTHR38434:SF1">
    <property type="entry name" value="BLL2549 PROTEIN"/>
    <property type="match status" value="1"/>
</dbReference>
<name>A0A090Q115_9FLAO</name>
<dbReference type="STRING" id="319236.BST91_02885"/>
<feature type="transmembrane region" description="Helical" evidence="2">
    <location>
        <begin position="268"/>
        <end position="285"/>
    </location>
</feature>
<keyword evidence="2" id="KW-0812">Transmembrane</keyword>
<dbReference type="InterPro" id="IPR019286">
    <property type="entry name" value="DUF2339_TM"/>
</dbReference>
<feature type="transmembrane region" description="Helical" evidence="2">
    <location>
        <begin position="561"/>
        <end position="579"/>
    </location>
</feature>
<feature type="transmembrane region" description="Helical" evidence="2">
    <location>
        <begin position="297"/>
        <end position="318"/>
    </location>
</feature>
<keyword evidence="1" id="KW-0175">Coiled coil</keyword>
<evidence type="ECO:0000313" key="4">
    <source>
        <dbReference type="Proteomes" id="UP000029221"/>
    </source>
</evidence>
<comment type="caution">
    <text evidence="3">The sequence shown here is derived from an EMBL/GenBank/DDBJ whole genome shotgun (WGS) entry which is preliminary data.</text>
</comment>
<dbReference type="RefSeq" id="WP_052510317.1">
    <property type="nucleotide sequence ID" value="NZ_BBML01000003.1"/>
</dbReference>
<protein>
    <recommendedName>
        <fullName evidence="5">DUF2339 domain-containing protein</fullName>
    </recommendedName>
</protein>
<organism evidence="3 4">
    <name type="scientific">Nonlabens tegetincola</name>
    <dbReference type="NCBI Taxonomy" id="323273"/>
    <lineage>
        <taxon>Bacteria</taxon>
        <taxon>Pseudomonadati</taxon>
        <taxon>Bacteroidota</taxon>
        <taxon>Flavobacteriia</taxon>
        <taxon>Flavobacteriales</taxon>
        <taxon>Flavobacteriaceae</taxon>
        <taxon>Nonlabens</taxon>
    </lineage>
</organism>
<feature type="transmembrane region" description="Helical" evidence="2">
    <location>
        <begin position="384"/>
        <end position="402"/>
    </location>
</feature>
<proteinExistence type="predicted"/>
<keyword evidence="2" id="KW-0472">Membrane</keyword>
<feature type="transmembrane region" description="Helical" evidence="2">
    <location>
        <begin position="358"/>
        <end position="375"/>
    </location>
</feature>
<gene>
    <name evidence="3" type="ORF">JCM19294_1029</name>
</gene>
<feature type="transmembrane region" description="Helical" evidence="2">
    <location>
        <begin position="242"/>
        <end position="261"/>
    </location>
</feature>
<reference evidence="3" key="1">
    <citation type="journal article" date="2014" name="Genome Announc.">
        <title>Draft Genome Sequences of Marine Flavobacterium Nonlabens Strains NR17, NR24, NR27, NR32, NR33, and Ara13.</title>
        <authorList>
            <person name="Nakanishi M."/>
            <person name="Meirelles P."/>
            <person name="Suzuki R."/>
            <person name="Takatani N."/>
            <person name="Mino S."/>
            <person name="Suda W."/>
            <person name="Oshima K."/>
            <person name="Hattori M."/>
            <person name="Ohkuma M."/>
            <person name="Hosokawa M."/>
            <person name="Miyashita K."/>
            <person name="Thompson F.L."/>
            <person name="Niwa A."/>
            <person name="Sawabe T."/>
            <person name="Sawabe T."/>
        </authorList>
    </citation>
    <scope>NUCLEOTIDE SEQUENCE [LARGE SCALE GENOMIC DNA]</scope>
    <source>
        <strain evidence="3">JCM 19294</strain>
    </source>
</reference>
<dbReference type="Pfam" id="PF10101">
    <property type="entry name" value="DUF2339"/>
    <property type="match status" value="1"/>
</dbReference>
<keyword evidence="2" id="KW-1133">Transmembrane helix</keyword>
<dbReference type="PANTHER" id="PTHR38434">
    <property type="entry name" value="BLL2549 PROTEIN"/>
    <property type="match status" value="1"/>
</dbReference>
<feature type="transmembrane region" description="Helical" evidence="2">
    <location>
        <begin position="110"/>
        <end position="129"/>
    </location>
</feature>
<feature type="transmembrane region" description="Helical" evidence="2">
    <location>
        <begin position="220"/>
        <end position="236"/>
    </location>
</feature>
<dbReference type="Proteomes" id="UP000029221">
    <property type="component" value="Unassembled WGS sequence"/>
</dbReference>
<evidence type="ECO:0000313" key="3">
    <source>
        <dbReference type="EMBL" id="GAK96720.1"/>
    </source>
</evidence>
<feature type="transmembrane region" description="Helical" evidence="2">
    <location>
        <begin position="408"/>
        <end position="426"/>
    </location>
</feature>
<evidence type="ECO:0008006" key="5">
    <source>
        <dbReference type="Google" id="ProtNLM"/>
    </source>
</evidence>
<feature type="transmembrane region" description="Helical" evidence="2">
    <location>
        <begin position="586"/>
        <end position="608"/>
    </location>
</feature>
<feature type="transmembrane region" description="Helical" evidence="2">
    <location>
        <begin position="169"/>
        <end position="189"/>
    </location>
</feature>
<evidence type="ECO:0000256" key="1">
    <source>
        <dbReference type="SAM" id="Coils"/>
    </source>
</evidence>
<sequence length="666" mass="76389">MSNDRLNDLIYKLQYLERKQEEYARNMKQLREEIQAFKKDSLVQESQDQPVKQQPKPVSELIETVEKKQTSTEQPIKKFDKLDPQVNDRFNDENKKTSTNSLEKFVGENLLNKIGILITIIGVIIGVKYSIENNLISPLTRIILGYITGISLLGIGIKLKKKYEPYSAVLVSGAMCVMYFVTFSGYSFYHLYSQSVAFILMALFTLFTVITALKYDRSIIAHLGLIGAYAVPFFLSDGSGRMAILFSYISLINFGILAIAFKKEWKSLYYVAFGATWLIFITWSITSYDVNDHLGKALFFSSLIFLTFYTMFIVYKLVQKEVYTVIDIVMLLANSLLFFATGYLLLESHSSTRDFTGLFTLLNAVIHFIVAVIIHKKQLASNNLFYLVAALVLSFITLSIPVQLDGEWVTVSWTVLAAVLFAIGRIKNIAPYEKIAYAIIILATFSLIEDWDQLNREIYDSNLKALWHTTFFTGLFYIIGLGSINYLYFNKKRAIPEFTITGFFHVMHYVLPSLLIMMSYVIFKVEIDIYWENARNISSKTLTTLYGGTRYDRNVTLLHDTWLLFYSFGFVALLAGINLKWIKNKILGQVNCGFIGFSILVLLIAGLWNFSELRDSYLDGVKDGYTSIFLWQVNLRYLGITTAVLLHYLIRLHYKEYYLGKAFAKP</sequence>
<feature type="transmembrane region" description="Helical" evidence="2">
    <location>
        <begin position="435"/>
        <end position="454"/>
    </location>
</feature>
<evidence type="ECO:0000256" key="2">
    <source>
        <dbReference type="SAM" id="Phobius"/>
    </source>
</evidence>
<dbReference type="AlphaFoldDB" id="A0A090Q115"/>
<dbReference type="EMBL" id="BBML01000003">
    <property type="protein sequence ID" value="GAK96720.1"/>
    <property type="molecule type" value="Genomic_DNA"/>
</dbReference>
<feature type="transmembrane region" description="Helical" evidence="2">
    <location>
        <begin position="135"/>
        <end position="157"/>
    </location>
</feature>
<feature type="transmembrane region" description="Helical" evidence="2">
    <location>
        <begin position="466"/>
        <end position="488"/>
    </location>
</feature>
<feature type="transmembrane region" description="Helical" evidence="2">
    <location>
        <begin position="500"/>
        <end position="523"/>
    </location>
</feature>
<feature type="coiled-coil region" evidence="1">
    <location>
        <begin position="13"/>
        <end position="47"/>
    </location>
</feature>
<accession>A0A090Q115</accession>